<dbReference type="InterPro" id="IPR013025">
    <property type="entry name" value="Ribosomal_uL23-like"/>
</dbReference>
<comment type="subunit">
    <text evidence="6">Part of the 50S ribosomal subunit. Contacts protein L29, and trigger factor when it is bound to the ribosome.</text>
</comment>
<reference evidence="9" key="1">
    <citation type="journal article" date="2019" name="Int. J. Syst. Evol. Microbiol.">
        <title>The Global Catalogue of Microorganisms (GCM) 10K type strain sequencing project: providing services to taxonomists for standard genome sequencing and annotation.</title>
        <authorList>
            <consortium name="The Broad Institute Genomics Platform"/>
            <consortium name="The Broad Institute Genome Sequencing Center for Infectious Disease"/>
            <person name="Wu L."/>
            <person name="Ma J."/>
        </authorList>
    </citation>
    <scope>NUCLEOTIDE SEQUENCE [LARGE SCALE GENOMIC DNA]</scope>
    <source>
        <strain evidence="9">JCM 17664</strain>
    </source>
</reference>
<keyword evidence="5 6" id="KW-0687">Ribonucleoprotein</keyword>
<dbReference type="InterPro" id="IPR001014">
    <property type="entry name" value="Ribosomal_uL23_CS"/>
</dbReference>
<organism evidence="8 9">
    <name type="scientific">Compostibacter hankyongensis</name>
    <dbReference type="NCBI Taxonomy" id="1007089"/>
    <lineage>
        <taxon>Bacteria</taxon>
        <taxon>Pseudomonadati</taxon>
        <taxon>Bacteroidota</taxon>
        <taxon>Chitinophagia</taxon>
        <taxon>Chitinophagales</taxon>
        <taxon>Chitinophagaceae</taxon>
        <taxon>Compostibacter</taxon>
    </lineage>
</organism>
<evidence type="ECO:0000313" key="9">
    <source>
        <dbReference type="Proteomes" id="UP001501207"/>
    </source>
</evidence>
<dbReference type="PANTHER" id="PTHR11620">
    <property type="entry name" value="60S RIBOSOMAL PROTEIN L23A"/>
    <property type="match status" value="1"/>
</dbReference>
<evidence type="ECO:0000256" key="7">
    <source>
        <dbReference type="RuleBase" id="RU003934"/>
    </source>
</evidence>
<evidence type="ECO:0000256" key="1">
    <source>
        <dbReference type="ARBA" id="ARBA00006700"/>
    </source>
</evidence>
<keyword evidence="4 6" id="KW-0689">Ribosomal protein</keyword>
<evidence type="ECO:0000256" key="6">
    <source>
        <dbReference type="HAMAP-Rule" id="MF_01369"/>
    </source>
</evidence>
<evidence type="ECO:0000256" key="2">
    <source>
        <dbReference type="ARBA" id="ARBA00022730"/>
    </source>
</evidence>
<keyword evidence="3 6" id="KW-0694">RNA-binding</keyword>
<dbReference type="GO" id="GO:0005840">
    <property type="term" value="C:ribosome"/>
    <property type="evidence" value="ECO:0007669"/>
    <property type="project" value="UniProtKB-KW"/>
</dbReference>
<dbReference type="Proteomes" id="UP001501207">
    <property type="component" value="Unassembled WGS sequence"/>
</dbReference>
<evidence type="ECO:0000313" key="8">
    <source>
        <dbReference type="EMBL" id="GAA4320727.1"/>
    </source>
</evidence>
<name>A0ABP8GAR4_9BACT</name>
<evidence type="ECO:0000256" key="3">
    <source>
        <dbReference type="ARBA" id="ARBA00022884"/>
    </source>
</evidence>
<evidence type="ECO:0000256" key="5">
    <source>
        <dbReference type="ARBA" id="ARBA00023274"/>
    </source>
</evidence>
<comment type="similarity">
    <text evidence="1 6 7">Belongs to the universal ribosomal protein uL23 family.</text>
</comment>
<dbReference type="InterPro" id="IPR012678">
    <property type="entry name" value="Ribosomal_uL23/eL15/eS24_sf"/>
</dbReference>
<keyword evidence="2 6" id="KW-0699">rRNA-binding</keyword>
<sequence>MKSSDILIRPVVTEKANNQTDKLGSYTFVVARAANKLEIKKAVEAFYGVTVDTVNTHTIPGKNKFRYTKSGFVSGRRPPYKKATVKLAEGETIDLFANI</sequence>
<dbReference type="HAMAP" id="MF_01369_B">
    <property type="entry name" value="Ribosomal_uL23_B"/>
    <property type="match status" value="1"/>
</dbReference>
<comment type="caution">
    <text evidence="8">The sequence shown here is derived from an EMBL/GenBank/DDBJ whole genome shotgun (WGS) entry which is preliminary data.</text>
</comment>
<evidence type="ECO:0000256" key="4">
    <source>
        <dbReference type="ARBA" id="ARBA00022980"/>
    </source>
</evidence>
<dbReference type="RefSeq" id="WP_344981850.1">
    <property type="nucleotide sequence ID" value="NZ_BAABFN010000022.1"/>
</dbReference>
<comment type="function">
    <text evidence="6">One of the early assembly proteins it binds 23S rRNA. One of the proteins that surrounds the polypeptide exit tunnel on the outside of the ribosome. Forms the main docking site for trigger factor binding to the ribosome.</text>
</comment>
<dbReference type="NCBIfam" id="NF004363">
    <property type="entry name" value="PRK05738.2-4"/>
    <property type="match status" value="1"/>
</dbReference>
<dbReference type="InterPro" id="IPR012677">
    <property type="entry name" value="Nucleotide-bd_a/b_plait_sf"/>
</dbReference>
<dbReference type="Pfam" id="PF00276">
    <property type="entry name" value="Ribosomal_L23"/>
    <property type="match status" value="1"/>
</dbReference>
<accession>A0ABP8GAR4</accession>
<proteinExistence type="inferred from homology"/>
<gene>
    <name evidence="6 8" type="primary">rplW</name>
    <name evidence="8" type="ORF">GCM10023143_35110</name>
</gene>
<dbReference type="Gene3D" id="3.30.70.330">
    <property type="match status" value="1"/>
</dbReference>
<keyword evidence="9" id="KW-1185">Reference proteome</keyword>
<dbReference type="EMBL" id="BAABFN010000022">
    <property type="protein sequence ID" value="GAA4320727.1"/>
    <property type="molecule type" value="Genomic_DNA"/>
</dbReference>
<dbReference type="SUPFAM" id="SSF54189">
    <property type="entry name" value="Ribosomal proteins S24e, L23 and L15e"/>
    <property type="match status" value="1"/>
</dbReference>
<protein>
    <recommendedName>
        <fullName evidence="6">Large ribosomal subunit protein uL23</fullName>
    </recommendedName>
</protein>
<dbReference type="PROSITE" id="PS00050">
    <property type="entry name" value="RIBOSOMAL_L23"/>
    <property type="match status" value="1"/>
</dbReference>